<dbReference type="OrthoDB" id="129790at2759"/>
<name>V9EFG0_PHYNI</name>
<dbReference type="eggNOG" id="ENOG502STC6">
    <property type="taxonomic scope" value="Eukaryota"/>
</dbReference>
<keyword evidence="2" id="KW-0812">Transmembrane</keyword>
<gene>
    <name evidence="3" type="ORF">F443_16253</name>
</gene>
<feature type="compositionally biased region" description="Pro residues" evidence="1">
    <location>
        <begin position="225"/>
        <end position="236"/>
    </location>
</feature>
<feature type="region of interest" description="Disordered" evidence="1">
    <location>
        <begin position="1"/>
        <end position="53"/>
    </location>
</feature>
<evidence type="ECO:0000313" key="4">
    <source>
        <dbReference type="Proteomes" id="UP000018721"/>
    </source>
</evidence>
<proteinExistence type="predicted"/>
<dbReference type="HOGENOM" id="CLU_055545_1_0_1"/>
<keyword evidence="2" id="KW-0472">Membrane</keyword>
<evidence type="ECO:0008006" key="5">
    <source>
        <dbReference type="Google" id="ProtNLM"/>
    </source>
</evidence>
<evidence type="ECO:0000313" key="3">
    <source>
        <dbReference type="EMBL" id="ETI37879.1"/>
    </source>
</evidence>
<comment type="caution">
    <text evidence="3">The sequence shown here is derived from an EMBL/GenBank/DDBJ whole genome shotgun (WGS) entry which is preliminary data.</text>
</comment>
<keyword evidence="2" id="KW-1133">Transmembrane helix</keyword>
<feature type="transmembrane region" description="Helical" evidence="2">
    <location>
        <begin position="278"/>
        <end position="300"/>
    </location>
</feature>
<feature type="non-terminal residue" evidence="3">
    <location>
        <position position="1"/>
    </location>
</feature>
<dbReference type="EMBL" id="ANIZ01002855">
    <property type="protein sequence ID" value="ETI37879.1"/>
    <property type="molecule type" value="Genomic_DNA"/>
</dbReference>
<feature type="region of interest" description="Disordered" evidence="1">
    <location>
        <begin position="153"/>
        <end position="271"/>
    </location>
</feature>
<evidence type="ECO:0000256" key="2">
    <source>
        <dbReference type="SAM" id="Phobius"/>
    </source>
</evidence>
<organism evidence="3 4">
    <name type="scientific">Phytophthora nicotianae P1569</name>
    <dbReference type="NCBI Taxonomy" id="1317065"/>
    <lineage>
        <taxon>Eukaryota</taxon>
        <taxon>Sar</taxon>
        <taxon>Stramenopiles</taxon>
        <taxon>Oomycota</taxon>
        <taxon>Peronosporomycetes</taxon>
        <taxon>Peronosporales</taxon>
        <taxon>Peronosporaceae</taxon>
        <taxon>Phytophthora</taxon>
    </lineage>
</organism>
<keyword evidence="4" id="KW-1185">Reference proteome</keyword>
<evidence type="ECO:0000256" key="1">
    <source>
        <dbReference type="SAM" id="MobiDB-lite"/>
    </source>
</evidence>
<dbReference type="AlphaFoldDB" id="V9EFG0"/>
<protein>
    <recommendedName>
        <fullName evidence="5">Mucin-like domain-containing protein</fullName>
    </recommendedName>
</protein>
<dbReference type="Proteomes" id="UP000018721">
    <property type="component" value="Unassembled WGS sequence"/>
</dbReference>
<accession>V9EFG0</accession>
<feature type="compositionally biased region" description="Polar residues" evidence="1">
    <location>
        <begin position="243"/>
        <end position="259"/>
    </location>
</feature>
<reference evidence="3 4" key="1">
    <citation type="submission" date="2013-11" db="EMBL/GenBank/DDBJ databases">
        <title>The Genome Sequence of Phytophthora parasitica P1569.</title>
        <authorList>
            <consortium name="The Broad Institute Genomics Platform"/>
            <person name="Russ C."/>
            <person name="Tyler B."/>
            <person name="Panabieres F."/>
            <person name="Shan W."/>
            <person name="Tripathy S."/>
            <person name="Grunwald N."/>
            <person name="Machado M."/>
            <person name="Johnson C.S."/>
            <person name="Arredondo F."/>
            <person name="Hong C."/>
            <person name="Coffey M."/>
            <person name="Young S.K."/>
            <person name="Zeng Q."/>
            <person name="Gargeya S."/>
            <person name="Fitzgerald M."/>
            <person name="Abouelleil A."/>
            <person name="Alvarado L."/>
            <person name="Chapman S.B."/>
            <person name="Gainer-Dewar J."/>
            <person name="Goldberg J."/>
            <person name="Griggs A."/>
            <person name="Gujja S."/>
            <person name="Hansen M."/>
            <person name="Howarth C."/>
            <person name="Imamovic A."/>
            <person name="Ireland A."/>
            <person name="Larimer J."/>
            <person name="McCowan C."/>
            <person name="Murphy C."/>
            <person name="Pearson M."/>
            <person name="Poon T.W."/>
            <person name="Priest M."/>
            <person name="Roberts A."/>
            <person name="Saif S."/>
            <person name="Shea T."/>
            <person name="Sykes S."/>
            <person name="Wortman J."/>
            <person name="Nusbaum C."/>
            <person name="Birren B."/>
        </authorList>
    </citation>
    <scope>NUCLEOTIDE SEQUENCE [LARGE SCALE GENOMIC DNA]</scope>
    <source>
        <strain evidence="3 4">P1569</strain>
    </source>
</reference>
<feature type="compositionally biased region" description="Pro residues" evidence="1">
    <location>
        <begin position="177"/>
        <end position="196"/>
    </location>
</feature>
<feature type="compositionally biased region" description="Low complexity" evidence="1">
    <location>
        <begin position="158"/>
        <end position="176"/>
    </location>
</feature>
<dbReference type="PRINTS" id="PR01217">
    <property type="entry name" value="PRICHEXTENSN"/>
</dbReference>
<feature type="compositionally biased region" description="Low complexity" evidence="1">
    <location>
        <begin position="260"/>
        <end position="271"/>
    </location>
</feature>
<sequence>STEESEARTPYPTTEDGPTPAPSKAEDTPAPTRQESGYPTPAPSKTAEESTSCTEVSVEGDATYCIQGPVCSGSDDEPAGSQCPVKGDVATKDCIETIPSWTSASSCVAPMDAECGRVSSGAWGCKFGQTEAGSYPTPAPTYVNITPAPSTSYVTEGAPVPTSIAATPSPTTAYPEAPSPTPTTPYVPDAPSPTPYPSTVNTDAPPSNPEVPATTPSESAANPTTPTPQPTVPDVPPQTDTPFQPSDAPTSAPQPAQQLSTSTATAGETATGATSMSVGGVAAIVAGVGAIVAIAGFAAYKHRQKLASRNEFESSIMTPVPSPA</sequence>